<dbReference type="KEGG" id="rip:RIEPE_0021"/>
<sequence>MYKMTELSDKREANNIGRAEFLEPEIKTFPVNFVGPFN</sequence>
<proteinExistence type="predicted"/>
<evidence type="ECO:0000313" key="1">
    <source>
        <dbReference type="EMBL" id="ADD79601.1"/>
    </source>
</evidence>
<gene>
    <name evidence="1" type="ordered locus">RIEPE_0021</name>
</gene>
<reference evidence="1" key="1">
    <citation type="submission" date="2008-05" db="EMBL/GenBank/DDBJ databases">
        <title>Genome sequence of Riesia pediculicola USDA.</title>
        <authorList>
            <person name="Kirkness E.F."/>
        </authorList>
    </citation>
    <scope>NUCLEOTIDE SEQUENCE [LARGE SCALE GENOMIC DNA]</scope>
    <source>
        <strain evidence="1">USDA</strain>
    </source>
</reference>
<organism evidence="1 2">
    <name type="scientific">Riesia pediculicola (strain USDA)</name>
    <dbReference type="NCBI Taxonomy" id="515618"/>
    <lineage>
        <taxon>Bacteria</taxon>
        <taxon>Pseudomonadati</taxon>
        <taxon>Pseudomonadota</taxon>
        <taxon>Gammaproteobacteria</taxon>
        <taxon>Enterobacterales</taxon>
        <taxon>Enterobacteriaceae</taxon>
        <taxon>Candidatus Riesia</taxon>
    </lineage>
</organism>
<dbReference type="Proteomes" id="UP000001700">
    <property type="component" value="Chromosome"/>
</dbReference>
<dbReference type="AlphaFoldDB" id="D4G7J5"/>
<dbReference type="EMBL" id="CP001085">
    <property type="protein sequence ID" value="ADD79601.1"/>
    <property type="molecule type" value="Genomic_DNA"/>
</dbReference>
<keyword evidence="2" id="KW-1185">Reference proteome</keyword>
<protein>
    <submittedName>
        <fullName evidence="1">Uncharacterized protein</fullName>
    </submittedName>
</protein>
<name>D4G7J5_RIEPU</name>
<accession>D4G7J5</accession>
<evidence type="ECO:0000313" key="2">
    <source>
        <dbReference type="Proteomes" id="UP000001700"/>
    </source>
</evidence>
<dbReference type="HOGENOM" id="CLU_3332413_0_0_6"/>